<gene>
    <name evidence="1" type="ORF">ME791_07440</name>
</gene>
<dbReference type="AlphaFoldDB" id="A0ABD0AEP8"/>
<dbReference type="Proteomes" id="UP001054884">
    <property type="component" value="Unassembled WGS sequence"/>
</dbReference>
<name>A0ABD0AEP8_9LACO</name>
<sequence length="165" mass="18695">MGIISILISVLSFLMSAFSLSSTYYEKHIKTKCYLRWVSQLSTGPNRSQLTISLLISNMSSRPSTITNILLKNQNEYVESTWCPVILLESSDSLKTCYSDCTPLNVSSRSAKEFIIVFQYLQGFKLEDTINFSFIIDEREINKTLPVKLILDGDQAAMAMNIRLT</sequence>
<protein>
    <recommendedName>
        <fullName evidence="3">DUF4352 domain-containing protein</fullName>
    </recommendedName>
</protein>
<evidence type="ECO:0008006" key="3">
    <source>
        <dbReference type="Google" id="ProtNLM"/>
    </source>
</evidence>
<evidence type="ECO:0000313" key="1">
    <source>
        <dbReference type="EMBL" id="GHN33592.1"/>
    </source>
</evidence>
<dbReference type="EMBL" id="BNHY01000011">
    <property type="protein sequence ID" value="GHN33592.1"/>
    <property type="molecule type" value="Genomic_DNA"/>
</dbReference>
<evidence type="ECO:0000313" key="2">
    <source>
        <dbReference type="Proteomes" id="UP001054884"/>
    </source>
</evidence>
<comment type="caution">
    <text evidence="1">The sequence shown here is derived from an EMBL/GenBank/DDBJ whole genome shotgun (WGS) entry which is preliminary data.</text>
</comment>
<proteinExistence type="predicted"/>
<organism evidence="1 2">
    <name type="scientific">Lactobacillus delbrueckii</name>
    <dbReference type="NCBI Taxonomy" id="1584"/>
    <lineage>
        <taxon>Bacteria</taxon>
        <taxon>Bacillati</taxon>
        <taxon>Bacillota</taxon>
        <taxon>Bacilli</taxon>
        <taxon>Lactobacillales</taxon>
        <taxon>Lactobacillaceae</taxon>
        <taxon>Lactobacillus</taxon>
    </lineage>
</organism>
<accession>A0ABD0AEP8</accession>
<reference evidence="1 2" key="1">
    <citation type="journal article" date="2022" name="J. Dairy Sci.">
        <title>Genetic diversity of Lactobacillus delbrueckii isolated from raw milk in Hokkaido, Japan.</title>
        <authorList>
            <person name="Tsuchihashi H."/>
            <person name="Ichikawa A."/>
            <person name="Takeda M."/>
            <person name="Koizumi A."/>
            <person name="Mizoguchi C."/>
            <person name="Ishida T."/>
            <person name="Kimura K."/>
        </authorList>
    </citation>
    <scope>NUCLEOTIDE SEQUENCE [LARGE SCALE GENOMIC DNA]</scope>
    <source>
        <strain evidence="1 2">ME-791</strain>
    </source>
</reference>